<accession>A0A9P4K619</accession>
<dbReference type="Proteomes" id="UP000800093">
    <property type="component" value="Unassembled WGS sequence"/>
</dbReference>
<dbReference type="PANTHER" id="PTHR35391:SF7">
    <property type="entry name" value="C2H2-TYPE DOMAIN-CONTAINING PROTEIN"/>
    <property type="match status" value="1"/>
</dbReference>
<reference evidence="3" key="1">
    <citation type="journal article" date="2020" name="Stud. Mycol.">
        <title>101 Dothideomycetes genomes: A test case for predicting lifestyles and emergence of pathogens.</title>
        <authorList>
            <person name="Haridas S."/>
            <person name="Albert R."/>
            <person name="Binder M."/>
            <person name="Bloem J."/>
            <person name="LaButti K."/>
            <person name="Salamov A."/>
            <person name="Andreopoulos B."/>
            <person name="Baker S."/>
            <person name="Barry K."/>
            <person name="Bills G."/>
            <person name="Bluhm B."/>
            <person name="Cannon C."/>
            <person name="Castanera R."/>
            <person name="Culley D."/>
            <person name="Daum C."/>
            <person name="Ezra D."/>
            <person name="Gonzalez J."/>
            <person name="Henrissat B."/>
            <person name="Kuo A."/>
            <person name="Liang C."/>
            <person name="Lipzen A."/>
            <person name="Lutzoni F."/>
            <person name="Magnuson J."/>
            <person name="Mondo S."/>
            <person name="Nolan M."/>
            <person name="Ohm R."/>
            <person name="Pangilinan J."/>
            <person name="Park H.-J."/>
            <person name="Ramirez L."/>
            <person name="Alfaro M."/>
            <person name="Sun H."/>
            <person name="Tritt A."/>
            <person name="Yoshinaga Y."/>
            <person name="Zwiers L.-H."/>
            <person name="Turgeon B."/>
            <person name="Goodwin S."/>
            <person name="Spatafora J."/>
            <person name="Crous P."/>
            <person name="Grigoriev I."/>
        </authorList>
    </citation>
    <scope>NUCLEOTIDE SEQUENCE [LARGE SCALE GENOMIC DNA]</scope>
    <source>
        <strain evidence="3">CBS 304.66</strain>
    </source>
</reference>
<feature type="domain" description="Oxidoreductase acuF-like C2H2 type zinc-finger" evidence="1">
    <location>
        <begin position="230"/>
        <end position="256"/>
    </location>
</feature>
<dbReference type="InterPro" id="IPR058925">
    <property type="entry name" value="zf-C2H2_AcuF"/>
</dbReference>
<gene>
    <name evidence="2" type="ORF">CC78DRAFT_498061</name>
</gene>
<evidence type="ECO:0000259" key="1">
    <source>
        <dbReference type="Pfam" id="PF26082"/>
    </source>
</evidence>
<proteinExistence type="predicted"/>
<dbReference type="PANTHER" id="PTHR35391">
    <property type="entry name" value="C2H2-TYPE DOMAIN-CONTAINING PROTEIN-RELATED"/>
    <property type="match status" value="1"/>
</dbReference>
<feature type="non-terminal residue" evidence="2">
    <location>
        <position position="398"/>
    </location>
</feature>
<dbReference type="AlphaFoldDB" id="A0A9P4K619"/>
<evidence type="ECO:0000313" key="3">
    <source>
        <dbReference type="Proteomes" id="UP000800093"/>
    </source>
</evidence>
<protein>
    <recommendedName>
        <fullName evidence="1">Oxidoreductase acuF-like C2H2 type zinc-finger domain-containing protein</fullName>
    </recommendedName>
</protein>
<comment type="caution">
    <text evidence="2">The sequence shown here is derived from an EMBL/GenBank/DDBJ whole genome shotgun (WGS) entry which is preliminary data.</text>
</comment>
<dbReference type="EMBL" id="ML986637">
    <property type="protein sequence ID" value="KAF2262756.1"/>
    <property type="molecule type" value="Genomic_DNA"/>
</dbReference>
<dbReference type="OrthoDB" id="6133115at2759"/>
<name>A0A9P4K619_9PLEO</name>
<sequence>MQRPIANSAIECGQLFNEFSSLLHDAQCERRSALKQAAVEDQAGRYRIWAGNLGALQRLSLTSSLDHRLRESPKVAIQIQDLLNDLKDALRNASPRDRFARALASKQITFDESYDISHVGHKFPFLAKPENMWLKERLGKAITQRRQYLRYTRDHREKLDRVDPELGELQPTSALASTLASTLRLGEGELLETNFEDGQSQTSYALSLGEESDENHQLPPLSEIAKGAITFECPLCWTIQNVRKESSWRKHAFSDLRPYVCTFEKCDVKIFSDRHEWFHHEFRCHRAQWLCNFCQSHNFKSMELFKRHLQSQHAQGMTNDQLDALLDAGRQPIKHLAASDCPICGHEWEKKLRLANPEISEEEMVIVTPAQYRRHVGSHMEQLALFALPRGYLEDDAN</sequence>
<organism evidence="2 3">
    <name type="scientific">Lojkania enalia</name>
    <dbReference type="NCBI Taxonomy" id="147567"/>
    <lineage>
        <taxon>Eukaryota</taxon>
        <taxon>Fungi</taxon>
        <taxon>Dikarya</taxon>
        <taxon>Ascomycota</taxon>
        <taxon>Pezizomycotina</taxon>
        <taxon>Dothideomycetes</taxon>
        <taxon>Pleosporomycetidae</taxon>
        <taxon>Pleosporales</taxon>
        <taxon>Pleosporales incertae sedis</taxon>
        <taxon>Lojkania</taxon>
    </lineage>
</organism>
<keyword evidence="3" id="KW-1185">Reference proteome</keyword>
<evidence type="ECO:0000313" key="2">
    <source>
        <dbReference type="EMBL" id="KAF2262756.1"/>
    </source>
</evidence>
<dbReference type="Pfam" id="PF26082">
    <property type="entry name" value="zf-C2H2_AcuF"/>
    <property type="match status" value="1"/>
</dbReference>